<dbReference type="NCBIfam" id="NF040521">
    <property type="entry name" value="C45_proenzyme"/>
    <property type="match status" value="1"/>
</dbReference>
<accession>A0A930VNI6</accession>
<dbReference type="Pfam" id="PF03417">
    <property type="entry name" value="AAT"/>
    <property type="match status" value="1"/>
</dbReference>
<name>A0A930VNI6_9ACTN</name>
<dbReference type="InterPro" id="IPR047794">
    <property type="entry name" value="C45_proenzyme-like"/>
</dbReference>
<evidence type="ECO:0000313" key="3">
    <source>
        <dbReference type="Proteomes" id="UP000660668"/>
    </source>
</evidence>
<dbReference type="InterPro" id="IPR029055">
    <property type="entry name" value="Ntn_hydrolases_N"/>
</dbReference>
<gene>
    <name evidence="2" type="ORF">ISU10_13980</name>
</gene>
<dbReference type="Gene3D" id="3.60.60.10">
    <property type="entry name" value="Penicillin V Acylase, Chain A"/>
    <property type="match status" value="1"/>
</dbReference>
<dbReference type="RefSeq" id="WP_194697024.1">
    <property type="nucleotide sequence ID" value="NZ_JADKPO010000018.1"/>
</dbReference>
<dbReference type="SUPFAM" id="SSF56235">
    <property type="entry name" value="N-terminal nucleophile aminohydrolases (Ntn hydrolases)"/>
    <property type="match status" value="1"/>
</dbReference>
<comment type="caution">
    <text evidence="2">The sequence shown here is derived from an EMBL/GenBank/DDBJ whole genome shotgun (WGS) entry which is preliminary data.</text>
</comment>
<organism evidence="2 3">
    <name type="scientific">Nocardioides agariphilus</name>
    <dbReference type="NCBI Taxonomy" id="433664"/>
    <lineage>
        <taxon>Bacteria</taxon>
        <taxon>Bacillati</taxon>
        <taxon>Actinomycetota</taxon>
        <taxon>Actinomycetes</taxon>
        <taxon>Propionibacteriales</taxon>
        <taxon>Nocardioidaceae</taxon>
        <taxon>Nocardioides</taxon>
    </lineage>
</organism>
<dbReference type="Gene3D" id="1.10.10.2120">
    <property type="match status" value="1"/>
</dbReference>
<protein>
    <recommendedName>
        <fullName evidence="1">Peptidase C45 hydrolase domain-containing protein</fullName>
    </recommendedName>
</protein>
<dbReference type="InterPro" id="IPR005079">
    <property type="entry name" value="Peptidase_C45_hydrolase"/>
</dbReference>
<feature type="domain" description="Peptidase C45 hydrolase" evidence="1">
    <location>
        <begin position="115"/>
        <end position="266"/>
    </location>
</feature>
<reference evidence="2" key="1">
    <citation type="submission" date="2020-11" db="EMBL/GenBank/DDBJ databases">
        <title>Nocardioides cynanchi sp. nov., isolated from soil of rhizosphere of Cynanchum wilfordii.</title>
        <authorList>
            <person name="Lee J.-S."/>
            <person name="Suh M.K."/>
            <person name="Kim J.-S."/>
        </authorList>
    </citation>
    <scope>NUCLEOTIDE SEQUENCE</scope>
    <source>
        <strain evidence="2">KCTC 19276</strain>
    </source>
</reference>
<keyword evidence="3" id="KW-1185">Reference proteome</keyword>
<dbReference type="AlphaFoldDB" id="A0A930VNI6"/>
<dbReference type="PANTHER" id="PTHR34180:SF1">
    <property type="entry name" value="BETA-ALANYL-DOPAMINE_CARCININE HYDROLASE"/>
    <property type="match status" value="1"/>
</dbReference>
<dbReference type="EMBL" id="JADKPO010000018">
    <property type="protein sequence ID" value="MBF4768871.1"/>
    <property type="molecule type" value="Genomic_DNA"/>
</dbReference>
<dbReference type="Proteomes" id="UP000660668">
    <property type="component" value="Unassembled WGS sequence"/>
</dbReference>
<evidence type="ECO:0000259" key="1">
    <source>
        <dbReference type="Pfam" id="PF03417"/>
    </source>
</evidence>
<dbReference type="InterPro" id="IPR047801">
    <property type="entry name" value="Peptidase_C45"/>
</dbReference>
<evidence type="ECO:0000313" key="2">
    <source>
        <dbReference type="EMBL" id="MBF4768871.1"/>
    </source>
</evidence>
<proteinExistence type="predicted"/>
<sequence>MTSFVTFSSTATDPYERGVELGTALSDRVGSTVAAYRRLWTWLDPAFDIAWWGDRALGSIQARAPHAAEEIAGIAAGSGRGVEEIAALNARTEVLAGIAPRIAASECSTVVATPDGCAPIAVQTWDWYPQMRNGWFVWSFETATGRQVTTLTEYGVLAKIGVNDAGLGVMLNMLHHEADDQLALGDEAQVGFPVHVMLRTLLERCDTVDQARDLVGAANFTASSALTVVDRGGDAASLETFPDGVGEVKPESELLVRTNHFVSAEGEPGCQAGLLDDNSWVRRDHLVATLGAQPPTSAADVLDAMTHHVEAGPVCRHPAEVDSRDYLETATLATATLDVERGQLSVLRGGPCQE</sequence>
<dbReference type="PANTHER" id="PTHR34180">
    <property type="entry name" value="PEPTIDASE C45"/>
    <property type="match status" value="1"/>
</dbReference>